<dbReference type="InterPro" id="IPR057954">
    <property type="entry name" value="SET_TTL12"/>
</dbReference>
<dbReference type="PANTHER" id="PTHR46088">
    <property type="entry name" value="TUBULIN--TYROSINE LIGASE-LIKE PROTEIN 12"/>
    <property type="match status" value="1"/>
</dbReference>
<dbReference type="Pfam" id="PF25556">
    <property type="entry name" value="SET_TTL"/>
    <property type="match status" value="1"/>
</dbReference>
<dbReference type="Pfam" id="PF03133">
    <property type="entry name" value="TTL"/>
    <property type="match status" value="1"/>
</dbReference>
<keyword evidence="3" id="KW-1185">Reference proteome</keyword>
<sequence length="762" mass="88810">MEDFLSRHELQLYGMSFPQELHEMLYTKLTNETFDSGSFFSISQHVNENNEFLSQEVLSAYDIPVNSQVILIDHAWTTRIASLRDTLQNNYKLLNRLKSMVKIRGEKFELHPSQDPVKIFEDFCMDFDDQGLNEVPVVMEGTLGLSLWGNNFESIGQIESVLSGLKALWLNENPISKDEQGLFMYFEQFYPDIEILNSKFTSSASEWAMKYVSNSLDLASVIELDLSDREISRASPSILGMCPNVVTLDISRNKLTAEWETALFQCSTLKKLKVDNMQEDWAWRNLKRFAGLKYINEWDTEKGKPELVDHVIAKMWAYFNCYRLSTQSTYDENAVWYILDEFGSSILHSDAPNCKLMPFLYYSDTGDSITYSLLWPIKNIRKGEIIYRDFLPNVTEQEFRSYRLCPWFQIPQHDAFLALSNWHKTLAKSPFTDEFLEIPPLHEEPIELPLRIATDLEFFENSLTDKKFALTDADNAQVLWTRTKVIDPKAFVNDKYLNQFPYETCIVMKNMLAQTVQKAAQVPWFPLSFDLNHEFSAFMGEYLQRQKSGQDNHWIIKPINMSRGIDCVITNSLDFVSRLIETGPKIAQKYIERPFLLDGRKNDMRFIVLLKSVQPLSLYIYNHFWIRSANVQYTLSHTHHFSYETHFTVMNYSGHIMRHIKDHEFVSKFENSTNQPWATAQGKIYKAIKELFTIACRDGKMHREKSRAIYGIDIILDSNLEPQILEVNFCPDCERAVKYYPEFTNQVFNCLFFGSTDGVTEL</sequence>
<proteinExistence type="predicted"/>
<dbReference type="InterPro" id="IPR004344">
    <property type="entry name" value="TTL/TTLL_fam"/>
</dbReference>
<feature type="domain" description="Tubulin--tyrosine ligase-like protein 12 SET-like" evidence="1">
    <location>
        <begin position="286"/>
        <end position="408"/>
    </location>
</feature>
<dbReference type="Gene3D" id="3.80.10.10">
    <property type="entry name" value="Ribonuclease Inhibitor"/>
    <property type="match status" value="1"/>
</dbReference>
<dbReference type="SUPFAM" id="SSF56059">
    <property type="entry name" value="Glutathione synthetase ATP-binding domain-like"/>
    <property type="match status" value="1"/>
</dbReference>
<reference evidence="2 3" key="1">
    <citation type="submission" date="2016-11" db="EMBL/GenBank/DDBJ databases">
        <title>The macronuclear genome of Stentor coeruleus: a giant cell with tiny introns.</title>
        <authorList>
            <person name="Slabodnick M."/>
            <person name="Ruby J.G."/>
            <person name="Reiff S.B."/>
            <person name="Swart E.C."/>
            <person name="Gosai S."/>
            <person name="Prabakaran S."/>
            <person name="Witkowska E."/>
            <person name="Larue G.E."/>
            <person name="Fisher S."/>
            <person name="Freeman R.M."/>
            <person name="Gunawardena J."/>
            <person name="Chu W."/>
            <person name="Stover N.A."/>
            <person name="Gregory B.D."/>
            <person name="Nowacki M."/>
            <person name="Derisi J."/>
            <person name="Roy S.W."/>
            <person name="Marshall W.F."/>
            <person name="Sood P."/>
        </authorList>
    </citation>
    <scope>NUCLEOTIDE SEQUENCE [LARGE SCALE GENOMIC DNA]</scope>
    <source>
        <strain evidence="2">WM001</strain>
    </source>
</reference>
<dbReference type="GO" id="GO:0005737">
    <property type="term" value="C:cytoplasm"/>
    <property type="evidence" value="ECO:0007669"/>
    <property type="project" value="TreeGrafter"/>
</dbReference>
<dbReference type="SUPFAM" id="SSF52047">
    <property type="entry name" value="RNI-like"/>
    <property type="match status" value="1"/>
</dbReference>
<dbReference type="InterPro" id="IPR032675">
    <property type="entry name" value="LRR_dom_sf"/>
</dbReference>
<organism evidence="2 3">
    <name type="scientific">Stentor coeruleus</name>
    <dbReference type="NCBI Taxonomy" id="5963"/>
    <lineage>
        <taxon>Eukaryota</taxon>
        <taxon>Sar</taxon>
        <taxon>Alveolata</taxon>
        <taxon>Ciliophora</taxon>
        <taxon>Postciliodesmatophora</taxon>
        <taxon>Heterotrichea</taxon>
        <taxon>Heterotrichida</taxon>
        <taxon>Stentoridae</taxon>
        <taxon>Stentor</taxon>
    </lineage>
</organism>
<dbReference type="Gene3D" id="3.30.470.20">
    <property type="entry name" value="ATP-grasp fold, B domain"/>
    <property type="match status" value="1"/>
</dbReference>
<evidence type="ECO:0000313" key="3">
    <source>
        <dbReference type="Proteomes" id="UP000187209"/>
    </source>
</evidence>
<gene>
    <name evidence="2" type="ORF">SteCoe_23134</name>
</gene>
<dbReference type="PANTHER" id="PTHR46088:SF1">
    <property type="entry name" value="TUBULIN--TYROSINE LIGASE-LIKE PROTEIN 12"/>
    <property type="match status" value="1"/>
</dbReference>
<name>A0A1R2BKL8_9CILI</name>
<accession>A0A1R2BKL8</accession>
<dbReference type="Proteomes" id="UP000187209">
    <property type="component" value="Unassembled WGS sequence"/>
</dbReference>
<dbReference type="AlphaFoldDB" id="A0A1R2BKL8"/>
<evidence type="ECO:0000313" key="2">
    <source>
        <dbReference type="EMBL" id="OMJ77308.1"/>
    </source>
</evidence>
<dbReference type="InterPro" id="IPR027749">
    <property type="entry name" value="TTLL12"/>
</dbReference>
<dbReference type="OrthoDB" id="202825at2759"/>
<dbReference type="PROSITE" id="PS51221">
    <property type="entry name" value="TTL"/>
    <property type="match status" value="1"/>
</dbReference>
<protein>
    <recommendedName>
        <fullName evidence="1">Tubulin--tyrosine ligase-like protein 12 SET-like domain-containing protein</fullName>
    </recommendedName>
</protein>
<evidence type="ECO:0000259" key="1">
    <source>
        <dbReference type="Pfam" id="PF25556"/>
    </source>
</evidence>
<dbReference type="EMBL" id="MPUH01000582">
    <property type="protein sequence ID" value="OMJ77308.1"/>
    <property type="molecule type" value="Genomic_DNA"/>
</dbReference>
<comment type="caution">
    <text evidence="2">The sequence shown here is derived from an EMBL/GenBank/DDBJ whole genome shotgun (WGS) entry which is preliminary data.</text>
</comment>